<comment type="subcellular location">
    <subcellularLocation>
        <location evidence="1">Cell membrane</location>
        <topology evidence="1">Single-pass membrane protein</topology>
    </subcellularLocation>
</comment>
<proteinExistence type="predicted"/>
<evidence type="ECO:0000313" key="6">
    <source>
        <dbReference type="EMBL" id="SVA46213.1"/>
    </source>
</evidence>
<dbReference type="GO" id="GO:0005886">
    <property type="term" value="C:plasma membrane"/>
    <property type="evidence" value="ECO:0007669"/>
    <property type="project" value="UniProtKB-SubCell"/>
</dbReference>
<evidence type="ECO:0000256" key="3">
    <source>
        <dbReference type="ARBA" id="ARBA00022692"/>
    </source>
</evidence>
<dbReference type="Gene3D" id="3.30.420.270">
    <property type="match status" value="1"/>
</dbReference>
<dbReference type="Pfam" id="PF02472">
    <property type="entry name" value="ExbD"/>
    <property type="match status" value="1"/>
</dbReference>
<sequence length="128" mass="13956">MSPLIDAVFLMLAFFLIATTYKKSDKQIDVDLPTSQSSVKLPLSDSVVVIGVNSEGNVFFEGRPILKTALHTELRDLANTAPDTRIRLDADQAAQVHSVVELLEACQFRGLKNIGIRTFNGLASANQP</sequence>
<dbReference type="AlphaFoldDB" id="A0A381W2U4"/>
<keyword evidence="2" id="KW-1003">Cell membrane</keyword>
<protein>
    <recommendedName>
        <fullName evidence="7">Biopolymer transporter ExbD</fullName>
    </recommendedName>
</protein>
<keyword evidence="5" id="KW-0472">Membrane</keyword>
<evidence type="ECO:0000256" key="4">
    <source>
        <dbReference type="ARBA" id="ARBA00022989"/>
    </source>
</evidence>
<dbReference type="GO" id="GO:0022857">
    <property type="term" value="F:transmembrane transporter activity"/>
    <property type="evidence" value="ECO:0007669"/>
    <property type="project" value="InterPro"/>
</dbReference>
<evidence type="ECO:0000256" key="1">
    <source>
        <dbReference type="ARBA" id="ARBA00004162"/>
    </source>
</evidence>
<evidence type="ECO:0000256" key="5">
    <source>
        <dbReference type="ARBA" id="ARBA00023136"/>
    </source>
</evidence>
<keyword evidence="3" id="KW-0812">Transmembrane</keyword>
<gene>
    <name evidence="6" type="ORF">METZ01_LOCUS99067</name>
</gene>
<organism evidence="6">
    <name type="scientific">marine metagenome</name>
    <dbReference type="NCBI Taxonomy" id="408172"/>
    <lineage>
        <taxon>unclassified sequences</taxon>
        <taxon>metagenomes</taxon>
        <taxon>ecological metagenomes</taxon>
    </lineage>
</organism>
<dbReference type="PANTHER" id="PTHR30558:SF3">
    <property type="entry name" value="BIOPOLYMER TRANSPORT PROTEIN EXBD-RELATED"/>
    <property type="match status" value="1"/>
</dbReference>
<evidence type="ECO:0000256" key="2">
    <source>
        <dbReference type="ARBA" id="ARBA00022475"/>
    </source>
</evidence>
<accession>A0A381W2U4</accession>
<evidence type="ECO:0008006" key="7">
    <source>
        <dbReference type="Google" id="ProtNLM"/>
    </source>
</evidence>
<dbReference type="PANTHER" id="PTHR30558">
    <property type="entry name" value="EXBD MEMBRANE COMPONENT OF PMF-DRIVEN MACROMOLECULE IMPORT SYSTEM"/>
    <property type="match status" value="1"/>
</dbReference>
<dbReference type="InterPro" id="IPR003400">
    <property type="entry name" value="ExbD"/>
</dbReference>
<keyword evidence="4" id="KW-1133">Transmembrane helix</keyword>
<name>A0A381W2U4_9ZZZZ</name>
<dbReference type="EMBL" id="UINC01010388">
    <property type="protein sequence ID" value="SVA46213.1"/>
    <property type="molecule type" value="Genomic_DNA"/>
</dbReference>
<reference evidence="6" key="1">
    <citation type="submission" date="2018-05" db="EMBL/GenBank/DDBJ databases">
        <authorList>
            <person name="Lanie J.A."/>
            <person name="Ng W.-L."/>
            <person name="Kazmierczak K.M."/>
            <person name="Andrzejewski T.M."/>
            <person name="Davidsen T.M."/>
            <person name="Wayne K.J."/>
            <person name="Tettelin H."/>
            <person name="Glass J.I."/>
            <person name="Rusch D."/>
            <person name="Podicherti R."/>
            <person name="Tsui H.-C.T."/>
            <person name="Winkler M.E."/>
        </authorList>
    </citation>
    <scope>NUCLEOTIDE SEQUENCE</scope>
</reference>